<feature type="compositionally biased region" description="Acidic residues" evidence="1">
    <location>
        <begin position="1"/>
        <end position="11"/>
    </location>
</feature>
<proteinExistence type="predicted"/>
<feature type="compositionally biased region" description="Basic and acidic residues" evidence="1">
    <location>
        <begin position="151"/>
        <end position="161"/>
    </location>
</feature>
<feature type="region of interest" description="Disordered" evidence="1">
    <location>
        <begin position="1"/>
        <end position="32"/>
    </location>
</feature>
<organism evidence="2 3">
    <name type="scientific">Lasiosphaeria miniovina</name>
    <dbReference type="NCBI Taxonomy" id="1954250"/>
    <lineage>
        <taxon>Eukaryota</taxon>
        <taxon>Fungi</taxon>
        <taxon>Dikarya</taxon>
        <taxon>Ascomycota</taxon>
        <taxon>Pezizomycotina</taxon>
        <taxon>Sordariomycetes</taxon>
        <taxon>Sordariomycetidae</taxon>
        <taxon>Sordariales</taxon>
        <taxon>Lasiosphaeriaceae</taxon>
        <taxon>Lasiosphaeria</taxon>
    </lineage>
</organism>
<gene>
    <name evidence="2" type="ORF">B0T26DRAFT_807623</name>
</gene>
<evidence type="ECO:0000256" key="1">
    <source>
        <dbReference type="SAM" id="MobiDB-lite"/>
    </source>
</evidence>
<keyword evidence="3" id="KW-1185">Reference proteome</keyword>
<feature type="region of interest" description="Disordered" evidence="1">
    <location>
        <begin position="123"/>
        <end position="165"/>
    </location>
</feature>
<name>A0AA40DFP8_9PEZI</name>
<dbReference type="EMBL" id="JAUIRO010000009">
    <property type="protein sequence ID" value="KAK0701734.1"/>
    <property type="molecule type" value="Genomic_DNA"/>
</dbReference>
<comment type="caution">
    <text evidence="2">The sequence shown here is derived from an EMBL/GenBank/DDBJ whole genome shotgun (WGS) entry which is preliminary data.</text>
</comment>
<dbReference type="AlphaFoldDB" id="A0AA40DFP8"/>
<accession>A0AA40DFP8</accession>
<dbReference type="Proteomes" id="UP001172101">
    <property type="component" value="Unassembled WGS sequence"/>
</dbReference>
<protein>
    <submittedName>
        <fullName evidence="2">Uncharacterized protein</fullName>
    </submittedName>
</protein>
<dbReference type="GeneID" id="85330499"/>
<evidence type="ECO:0000313" key="3">
    <source>
        <dbReference type="Proteomes" id="UP001172101"/>
    </source>
</evidence>
<reference evidence="2" key="1">
    <citation type="submission" date="2023-06" db="EMBL/GenBank/DDBJ databases">
        <title>Genome-scale phylogeny and comparative genomics of the fungal order Sordariales.</title>
        <authorList>
            <consortium name="Lawrence Berkeley National Laboratory"/>
            <person name="Hensen N."/>
            <person name="Bonometti L."/>
            <person name="Westerberg I."/>
            <person name="Brannstrom I.O."/>
            <person name="Guillou S."/>
            <person name="Cros-Aarteil S."/>
            <person name="Calhoun S."/>
            <person name="Haridas S."/>
            <person name="Kuo A."/>
            <person name="Mondo S."/>
            <person name="Pangilinan J."/>
            <person name="Riley R."/>
            <person name="LaButti K."/>
            <person name="Andreopoulos B."/>
            <person name="Lipzen A."/>
            <person name="Chen C."/>
            <person name="Yanf M."/>
            <person name="Daum C."/>
            <person name="Ng V."/>
            <person name="Clum A."/>
            <person name="Steindorff A."/>
            <person name="Ohm R."/>
            <person name="Martin F."/>
            <person name="Silar P."/>
            <person name="Natvig D."/>
            <person name="Lalanne C."/>
            <person name="Gautier V."/>
            <person name="Ament-velasquez S.L."/>
            <person name="Kruys A."/>
            <person name="Hutchinson M.I."/>
            <person name="Powell A.J."/>
            <person name="Barry K."/>
            <person name="Miller A.N."/>
            <person name="Grigoriev I.V."/>
            <person name="Debuchy R."/>
            <person name="Gladieux P."/>
            <person name="Thoren M.H."/>
            <person name="Johannesson H."/>
        </authorList>
    </citation>
    <scope>NUCLEOTIDE SEQUENCE</scope>
    <source>
        <strain evidence="2">SMH2392-1A</strain>
    </source>
</reference>
<feature type="compositionally biased region" description="Basic and acidic residues" evidence="1">
    <location>
        <begin position="123"/>
        <end position="144"/>
    </location>
</feature>
<feature type="compositionally biased region" description="Basic and acidic residues" evidence="1">
    <location>
        <begin position="18"/>
        <end position="30"/>
    </location>
</feature>
<evidence type="ECO:0000313" key="2">
    <source>
        <dbReference type="EMBL" id="KAK0701734.1"/>
    </source>
</evidence>
<dbReference type="RefSeq" id="XP_060289398.1">
    <property type="nucleotide sequence ID" value="XM_060447229.1"/>
</dbReference>
<sequence length="212" mass="24026">MVEGEEEEEEQTSTKGKGKAEGRSKDDKKAQQTVPPWYQNCCSLTGIEAVDAAHIIDILATISMDEPLEFWKPTDWDDMLREALELGILSERTEAIWRKSLLEMAGIGSLKEKEKEERLLIQQSKHDDGHEEQKGMLEGREKGKQKMSISTDKDKGTDHGEGGTLKLMRKLSKLSLKGSYRRLKEAPGKFKRSRVASLFHKPKEEERVGGQE</sequence>